<dbReference type="Proteomes" id="UP001454036">
    <property type="component" value="Unassembled WGS sequence"/>
</dbReference>
<dbReference type="EMBL" id="BAABME010014138">
    <property type="protein sequence ID" value="GAA0186885.1"/>
    <property type="molecule type" value="Genomic_DNA"/>
</dbReference>
<protein>
    <submittedName>
        <fullName evidence="2">Uncharacterized protein</fullName>
    </submittedName>
</protein>
<evidence type="ECO:0000256" key="1">
    <source>
        <dbReference type="SAM" id="MobiDB-lite"/>
    </source>
</evidence>
<feature type="region of interest" description="Disordered" evidence="1">
    <location>
        <begin position="1"/>
        <end position="122"/>
    </location>
</feature>
<keyword evidence="3" id="KW-1185">Reference proteome</keyword>
<evidence type="ECO:0000313" key="2">
    <source>
        <dbReference type="EMBL" id="GAA0186885.1"/>
    </source>
</evidence>
<name>A0AAV3S1T1_LITER</name>
<sequence length="122" mass="12946">MDPQGGKTRTKKNVIEQEESGMGRMPKRPRGSHPGLVIEPSTGLIPRHKQTTLLDLRMISASTSSTPTDPSATSRPGVSTPVESNHYQSSHTDEATEPSDDEGLSGEDVDATTSDIVSESSG</sequence>
<feature type="compositionally biased region" description="Acidic residues" evidence="1">
    <location>
        <begin position="95"/>
        <end position="110"/>
    </location>
</feature>
<feature type="compositionally biased region" description="Polar residues" evidence="1">
    <location>
        <begin position="81"/>
        <end position="90"/>
    </location>
</feature>
<reference evidence="2 3" key="1">
    <citation type="submission" date="2024-01" db="EMBL/GenBank/DDBJ databases">
        <title>The complete chloroplast genome sequence of Lithospermum erythrorhizon: insights into the phylogenetic relationship among Boraginaceae species and the maternal lineages of purple gromwells.</title>
        <authorList>
            <person name="Okada T."/>
            <person name="Watanabe K."/>
        </authorList>
    </citation>
    <scope>NUCLEOTIDE SEQUENCE [LARGE SCALE GENOMIC DNA]</scope>
</reference>
<feature type="compositionally biased region" description="Polar residues" evidence="1">
    <location>
        <begin position="111"/>
        <end position="122"/>
    </location>
</feature>
<proteinExistence type="predicted"/>
<evidence type="ECO:0000313" key="3">
    <source>
        <dbReference type="Proteomes" id="UP001454036"/>
    </source>
</evidence>
<comment type="caution">
    <text evidence="2">The sequence shown here is derived from an EMBL/GenBank/DDBJ whole genome shotgun (WGS) entry which is preliminary data.</text>
</comment>
<gene>
    <name evidence="2" type="ORF">LIER_34173</name>
</gene>
<accession>A0AAV3S1T1</accession>
<feature type="compositionally biased region" description="Low complexity" evidence="1">
    <location>
        <begin position="60"/>
        <end position="74"/>
    </location>
</feature>
<dbReference type="AlphaFoldDB" id="A0AAV3S1T1"/>
<organism evidence="2 3">
    <name type="scientific">Lithospermum erythrorhizon</name>
    <name type="common">Purple gromwell</name>
    <name type="synonym">Lithospermum officinale var. erythrorhizon</name>
    <dbReference type="NCBI Taxonomy" id="34254"/>
    <lineage>
        <taxon>Eukaryota</taxon>
        <taxon>Viridiplantae</taxon>
        <taxon>Streptophyta</taxon>
        <taxon>Embryophyta</taxon>
        <taxon>Tracheophyta</taxon>
        <taxon>Spermatophyta</taxon>
        <taxon>Magnoliopsida</taxon>
        <taxon>eudicotyledons</taxon>
        <taxon>Gunneridae</taxon>
        <taxon>Pentapetalae</taxon>
        <taxon>asterids</taxon>
        <taxon>lamiids</taxon>
        <taxon>Boraginales</taxon>
        <taxon>Boraginaceae</taxon>
        <taxon>Boraginoideae</taxon>
        <taxon>Lithospermeae</taxon>
        <taxon>Lithospermum</taxon>
    </lineage>
</organism>